<dbReference type="AlphaFoldDB" id="C3XH22"/>
<gene>
    <name evidence="2" type="ORF">HRAG_01368</name>
</gene>
<dbReference type="RefSeq" id="WP_005218959.1">
    <property type="nucleotide sequence ID" value="NZ_KI392035.1"/>
</dbReference>
<dbReference type="Proteomes" id="UP000005085">
    <property type="component" value="Unassembled WGS sequence"/>
</dbReference>
<reference evidence="2 3" key="1">
    <citation type="journal article" date="2014" name="Genome Announc.">
        <title>Draft genome sequences of six enterohepatic helicobacter species isolated from humans and one from rhesus macaques.</title>
        <authorList>
            <person name="Shen Z."/>
            <person name="Sheh A."/>
            <person name="Young S.K."/>
            <person name="Abouelliel A."/>
            <person name="Ward D.V."/>
            <person name="Earl A.M."/>
            <person name="Fox J.G."/>
        </authorList>
    </citation>
    <scope>NUCLEOTIDE SEQUENCE [LARGE SCALE GENOMIC DNA]</scope>
    <source>
        <strain evidence="2 3">ATCC 43879</strain>
    </source>
</reference>
<name>C3XH22_9HELI</name>
<dbReference type="InterPro" id="IPR041301">
    <property type="entry name" value="PBECR3"/>
</dbReference>
<sequence length="83" mass="9824">MKLFTHLKDMEKLTYGKEWQPKKAVAFNEIAKYQDYANKATPQTLTKDHKNKEVLISVKQINGYYIIVEEIRQKVNELSFKSM</sequence>
<comment type="caution">
    <text evidence="2">The sequence shown here is derived from an EMBL/GenBank/DDBJ whole genome shotgun (WGS) entry which is preliminary data.</text>
</comment>
<dbReference type="HOGENOM" id="CLU_2537900_0_0_7"/>
<proteinExistence type="predicted"/>
<evidence type="ECO:0000259" key="1">
    <source>
        <dbReference type="Pfam" id="PF18812"/>
    </source>
</evidence>
<dbReference type="OrthoDB" id="5363768at2"/>
<dbReference type="Pfam" id="PF18812">
    <property type="entry name" value="PBECR3"/>
    <property type="match status" value="1"/>
</dbReference>
<accession>C3XH22</accession>
<protein>
    <recommendedName>
        <fullName evidence="1">Phage-Barnase-EndoU-ColicinE5/D-RelE like nuclease 3 domain-containing protein</fullName>
    </recommendedName>
</protein>
<evidence type="ECO:0000313" key="3">
    <source>
        <dbReference type="Proteomes" id="UP000005085"/>
    </source>
</evidence>
<dbReference type="EMBL" id="ACDN02000023">
    <property type="protein sequence ID" value="EEO24311.1"/>
    <property type="molecule type" value="Genomic_DNA"/>
</dbReference>
<keyword evidence="3" id="KW-1185">Reference proteome</keyword>
<feature type="domain" description="Phage-Barnase-EndoU-ColicinE5/D-RelE like nuclease 3" evidence="1">
    <location>
        <begin position="25"/>
        <end position="83"/>
    </location>
</feature>
<organism evidence="2 3">
    <name type="scientific">Helicobacter bilis ATCC 43879</name>
    <dbReference type="NCBI Taxonomy" id="613026"/>
    <lineage>
        <taxon>Bacteria</taxon>
        <taxon>Pseudomonadati</taxon>
        <taxon>Campylobacterota</taxon>
        <taxon>Epsilonproteobacteria</taxon>
        <taxon>Campylobacterales</taxon>
        <taxon>Helicobacteraceae</taxon>
        <taxon>Helicobacter</taxon>
    </lineage>
</organism>
<evidence type="ECO:0000313" key="2">
    <source>
        <dbReference type="EMBL" id="EEO24311.1"/>
    </source>
</evidence>